<evidence type="ECO:0000313" key="3">
    <source>
        <dbReference type="Proteomes" id="UP000001997"/>
    </source>
</evidence>
<feature type="compositionally biased region" description="Basic residues" evidence="1">
    <location>
        <begin position="109"/>
        <end position="128"/>
    </location>
</feature>
<dbReference type="OrthoDB" id="3596986at2759"/>
<gene>
    <name evidence="2" type="ORF">PGUG_00723</name>
</gene>
<sequence length="457" mass="51984">MSETANDNHGIGSAQSHPPLPNLSSNAPGSENTMKSTDTVLSDELPTSQSVPRVSNSEEKHSKSPKFQAVFPAMPPLGTNLNDVSVKNERANDHTKKGNDTDRSESVATHHHHHHHHHYHHTHHRPNHSQHSVATAPEQNSGNTVSSLATAERKDEAPSPSKREEVHASETSVNKKKSSYSPFKAHKPTLDKSSIVQLVEELFPQRKVLGKIVYNPTTTWETLQIAQLTGLRPEHYEEFEIIRSRFITQQQEQSYFTDRVRYIPMIPQLPQEYINSLLEIKIPYTHVIAFLQNLDEGNVAEDRLLWGGVGGIYTDDSDILHVLAHQGFFDNTIDLSEWNDSWTMQQPVPEDFKGDISVTVLLLPPLPAYHGFYANDINSRTWSGPNIHNGLSIALFNVEWGAPGTCYMDQNIVKRLRNEMSYDREQKRELKKREWSFDHDYYNKVKRKTAETEVTEP</sequence>
<dbReference type="KEGG" id="pgu:PGUG_00723"/>
<feature type="compositionally biased region" description="Basic and acidic residues" evidence="1">
    <location>
        <begin position="86"/>
        <end position="105"/>
    </location>
</feature>
<keyword evidence="3" id="KW-1185">Reference proteome</keyword>
<dbReference type="STRING" id="294746.A5DBR8"/>
<dbReference type="InterPro" id="IPR013951">
    <property type="entry name" value="Rxt3"/>
</dbReference>
<evidence type="ECO:0000256" key="1">
    <source>
        <dbReference type="SAM" id="MobiDB-lite"/>
    </source>
</evidence>
<reference evidence="2 3" key="1">
    <citation type="journal article" date="2009" name="Nature">
        <title>Evolution of pathogenicity and sexual reproduction in eight Candida genomes.</title>
        <authorList>
            <person name="Butler G."/>
            <person name="Rasmussen M.D."/>
            <person name="Lin M.F."/>
            <person name="Santos M.A."/>
            <person name="Sakthikumar S."/>
            <person name="Munro C.A."/>
            <person name="Rheinbay E."/>
            <person name="Grabherr M."/>
            <person name="Forche A."/>
            <person name="Reedy J.L."/>
            <person name="Agrafioti I."/>
            <person name="Arnaud M.B."/>
            <person name="Bates S."/>
            <person name="Brown A.J."/>
            <person name="Brunke S."/>
            <person name="Costanzo M.C."/>
            <person name="Fitzpatrick D.A."/>
            <person name="de Groot P.W."/>
            <person name="Harris D."/>
            <person name="Hoyer L.L."/>
            <person name="Hube B."/>
            <person name="Klis F.M."/>
            <person name="Kodira C."/>
            <person name="Lennard N."/>
            <person name="Logue M.E."/>
            <person name="Martin R."/>
            <person name="Neiman A.M."/>
            <person name="Nikolaou E."/>
            <person name="Quail M.A."/>
            <person name="Quinn J."/>
            <person name="Santos M.C."/>
            <person name="Schmitzberger F.F."/>
            <person name="Sherlock G."/>
            <person name="Shah P."/>
            <person name="Silverstein K.A."/>
            <person name="Skrzypek M.S."/>
            <person name="Soll D."/>
            <person name="Staggs R."/>
            <person name="Stansfield I."/>
            <person name="Stumpf M.P."/>
            <person name="Sudbery P.E."/>
            <person name="Srikantha T."/>
            <person name="Zeng Q."/>
            <person name="Berman J."/>
            <person name="Berriman M."/>
            <person name="Heitman J."/>
            <person name="Gow N.A."/>
            <person name="Lorenz M.C."/>
            <person name="Birren B.W."/>
            <person name="Kellis M."/>
            <person name="Cuomo C.A."/>
        </authorList>
    </citation>
    <scope>NUCLEOTIDE SEQUENCE [LARGE SCALE GENOMIC DNA]</scope>
    <source>
        <strain evidence="3">ATCC 6260 / CBS 566 / DSM 6381 / JCM 1539 / NBRC 10279 / NRRL Y-324</strain>
    </source>
</reference>
<dbReference type="EMBL" id="CH408155">
    <property type="protein sequence ID" value="EDK36625.2"/>
    <property type="molecule type" value="Genomic_DNA"/>
</dbReference>
<feature type="region of interest" description="Disordered" evidence="1">
    <location>
        <begin position="1"/>
        <end position="186"/>
    </location>
</feature>
<dbReference type="RefSeq" id="XP_001487346.2">
    <property type="nucleotide sequence ID" value="XM_001487296.1"/>
</dbReference>
<accession>A5DBR8</accession>
<dbReference type="Proteomes" id="UP000001997">
    <property type="component" value="Unassembled WGS sequence"/>
</dbReference>
<protein>
    <recommendedName>
        <fullName evidence="4">Rxt3-domain-containing protein</fullName>
    </recommendedName>
</protein>
<dbReference type="Pfam" id="PF08642">
    <property type="entry name" value="Rxt3"/>
    <property type="match status" value="1"/>
</dbReference>
<dbReference type="InParanoid" id="A5DBR8"/>
<dbReference type="GeneID" id="5129018"/>
<dbReference type="HOGENOM" id="CLU_598659_0_0_1"/>
<dbReference type="OMA" id="LEQRCIN"/>
<evidence type="ECO:0000313" key="2">
    <source>
        <dbReference type="EMBL" id="EDK36625.2"/>
    </source>
</evidence>
<name>A5DBR8_PICGU</name>
<feature type="compositionally biased region" description="Polar residues" evidence="1">
    <location>
        <begin position="22"/>
        <end position="55"/>
    </location>
</feature>
<dbReference type="VEuPathDB" id="FungiDB:PGUG_00723"/>
<proteinExistence type="predicted"/>
<organism evidence="2 3">
    <name type="scientific">Meyerozyma guilliermondii (strain ATCC 6260 / CBS 566 / DSM 6381 / JCM 1539 / NBRC 10279 / NRRL Y-324)</name>
    <name type="common">Yeast</name>
    <name type="synonym">Candida guilliermondii</name>
    <dbReference type="NCBI Taxonomy" id="294746"/>
    <lineage>
        <taxon>Eukaryota</taxon>
        <taxon>Fungi</taxon>
        <taxon>Dikarya</taxon>
        <taxon>Ascomycota</taxon>
        <taxon>Saccharomycotina</taxon>
        <taxon>Pichiomycetes</taxon>
        <taxon>Debaryomycetaceae</taxon>
        <taxon>Meyerozyma</taxon>
    </lineage>
</organism>
<feature type="compositionally biased region" description="Polar residues" evidence="1">
    <location>
        <begin position="129"/>
        <end position="149"/>
    </location>
</feature>
<evidence type="ECO:0008006" key="4">
    <source>
        <dbReference type="Google" id="ProtNLM"/>
    </source>
</evidence>
<dbReference type="eggNOG" id="ENOG502QX51">
    <property type="taxonomic scope" value="Eukaryota"/>
</dbReference>
<dbReference type="FunCoup" id="A5DBR8">
    <property type="interactions" value="159"/>
</dbReference>
<dbReference type="AlphaFoldDB" id="A5DBR8"/>
<feature type="compositionally biased region" description="Basic and acidic residues" evidence="1">
    <location>
        <begin position="151"/>
        <end position="168"/>
    </location>
</feature>